<dbReference type="EMBL" id="CP054143">
    <property type="protein sequence ID" value="QKJ66295.1"/>
    <property type="molecule type" value="Genomic_DNA"/>
</dbReference>
<dbReference type="GO" id="GO:0016740">
    <property type="term" value="F:transferase activity"/>
    <property type="evidence" value="ECO:0007669"/>
    <property type="project" value="UniProtKB-KW"/>
</dbReference>
<evidence type="ECO:0000313" key="2">
    <source>
        <dbReference type="Proteomes" id="UP000504844"/>
    </source>
</evidence>
<name>A0A6M8SME4_9NEIS</name>
<dbReference type="PANTHER" id="PTHR39166:SF1">
    <property type="entry name" value="BLL1166 PROTEIN"/>
    <property type="match status" value="1"/>
</dbReference>
<gene>
    <name evidence="1" type="ORF">HQN60_06020</name>
</gene>
<organism evidence="1 2">
    <name type="scientific">Deefgea piscis</name>
    <dbReference type="NCBI Taxonomy" id="2739061"/>
    <lineage>
        <taxon>Bacteria</taxon>
        <taxon>Pseudomonadati</taxon>
        <taxon>Pseudomonadota</taxon>
        <taxon>Betaproteobacteria</taxon>
        <taxon>Neisseriales</taxon>
        <taxon>Chitinibacteraceae</taxon>
        <taxon>Deefgea</taxon>
    </lineage>
</organism>
<evidence type="ECO:0000313" key="1">
    <source>
        <dbReference type="EMBL" id="QKJ66295.1"/>
    </source>
</evidence>
<keyword evidence="1" id="KW-0808">Transferase</keyword>
<dbReference type="AlphaFoldDB" id="A0A6M8SME4"/>
<dbReference type="RefSeq" id="WP_173532799.1">
    <property type="nucleotide sequence ID" value="NZ_CP054143.1"/>
</dbReference>
<dbReference type="Pfam" id="PF06042">
    <property type="entry name" value="NTP_transf_6"/>
    <property type="match status" value="1"/>
</dbReference>
<sequence>MANLYRSTIYHLKADPFRMDCLAAVADLALPSAMICAGLIRNLIWDVAHNYPKPTPLADVDVVWFDAGNTDRMIDEELENQLQKKLNGVHWQVRNQARMHLKYGVPAYSSSIDAVLRFPETATCLAAQQHPQHGLILSVDAGLIDAWSLCLAHNRRSGLPPNVAQDRAHLKRWQQQWPNLYWRT</sequence>
<accession>A0A6M8SME4</accession>
<keyword evidence="2" id="KW-1185">Reference proteome</keyword>
<dbReference type="KEGG" id="dee:HQN60_06020"/>
<dbReference type="Proteomes" id="UP000504844">
    <property type="component" value="Chromosome"/>
</dbReference>
<reference evidence="1 2" key="1">
    <citation type="submission" date="2020-05" db="EMBL/GenBank/DDBJ databases">
        <title>Complete genome sequence of Deefgea sp. D17.</title>
        <authorList>
            <person name="Bae J.-W."/>
            <person name="Han J.E."/>
        </authorList>
    </citation>
    <scope>NUCLEOTIDE SEQUENCE [LARGE SCALE GENOMIC DNA]</scope>
    <source>
        <strain evidence="1 2">D17</strain>
    </source>
</reference>
<dbReference type="InterPro" id="IPR009267">
    <property type="entry name" value="NTP_transf_6"/>
</dbReference>
<proteinExistence type="predicted"/>
<protein>
    <submittedName>
        <fullName evidence="1">Nucleotidyltransferase family protein</fullName>
    </submittedName>
</protein>
<dbReference type="PANTHER" id="PTHR39166">
    <property type="entry name" value="BLL1166 PROTEIN"/>
    <property type="match status" value="1"/>
</dbReference>